<evidence type="ECO:0000313" key="1">
    <source>
        <dbReference type="EMBL" id="CAL1613819.1"/>
    </source>
</evidence>
<keyword evidence="2" id="KW-1185">Reference proteome</keyword>
<accession>A0AAV2MKZ5</accession>
<reference evidence="1 2" key="1">
    <citation type="submission" date="2024-04" db="EMBL/GenBank/DDBJ databases">
        <authorList>
            <person name="Waldvogel A.-M."/>
            <person name="Schoenle A."/>
        </authorList>
    </citation>
    <scope>NUCLEOTIDE SEQUENCE [LARGE SCALE GENOMIC DNA]</scope>
</reference>
<protein>
    <submittedName>
        <fullName evidence="1">Uncharacterized protein</fullName>
    </submittedName>
</protein>
<dbReference type="Proteomes" id="UP001497482">
    <property type="component" value="Chromosome 8"/>
</dbReference>
<gene>
    <name evidence="1" type="ORF">KC01_LOCUS39962</name>
</gene>
<organism evidence="1 2">
    <name type="scientific">Knipowitschia caucasica</name>
    <name type="common">Caucasian dwarf goby</name>
    <name type="synonym">Pomatoschistus caucasicus</name>
    <dbReference type="NCBI Taxonomy" id="637954"/>
    <lineage>
        <taxon>Eukaryota</taxon>
        <taxon>Metazoa</taxon>
        <taxon>Chordata</taxon>
        <taxon>Craniata</taxon>
        <taxon>Vertebrata</taxon>
        <taxon>Euteleostomi</taxon>
        <taxon>Actinopterygii</taxon>
        <taxon>Neopterygii</taxon>
        <taxon>Teleostei</taxon>
        <taxon>Neoteleostei</taxon>
        <taxon>Acanthomorphata</taxon>
        <taxon>Gobiaria</taxon>
        <taxon>Gobiiformes</taxon>
        <taxon>Gobioidei</taxon>
        <taxon>Gobiidae</taxon>
        <taxon>Gobiinae</taxon>
        <taxon>Knipowitschia</taxon>
    </lineage>
</organism>
<name>A0AAV2MKZ5_KNICA</name>
<dbReference type="AlphaFoldDB" id="A0AAV2MKZ5"/>
<dbReference type="EMBL" id="OZ035830">
    <property type="protein sequence ID" value="CAL1613819.1"/>
    <property type="molecule type" value="Genomic_DNA"/>
</dbReference>
<proteinExistence type="predicted"/>
<evidence type="ECO:0000313" key="2">
    <source>
        <dbReference type="Proteomes" id="UP001497482"/>
    </source>
</evidence>
<sequence>MEPHRSPTEAAFLRPHRHWGQDGPSAVRAPCIYPKCFGTFSVKYISLQQLSVLLILTFSYCTRRGLSLPSSTDSVKMTNDVAHSSLIHGCNLQITSEGRVLAKRPNAPFAAHYSLFI</sequence>